<comment type="caution">
    <text evidence="3">The sequence shown here is derived from an EMBL/GenBank/DDBJ whole genome shotgun (WGS) entry which is preliminary data.</text>
</comment>
<dbReference type="EMBL" id="VTOU01000002">
    <property type="protein sequence ID" value="TZG27487.1"/>
    <property type="molecule type" value="Genomic_DNA"/>
</dbReference>
<dbReference type="InterPro" id="IPR032465">
    <property type="entry name" value="ACMSD"/>
</dbReference>
<dbReference type="RefSeq" id="WP_149521699.1">
    <property type="nucleotide sequence ID" value="NZ_VTOU01000002.1"/>
</dbReference>
<evidence type="ECO:0000259" key="2">
    <source>
        <dbReference type="Pfam" id="PF04909"/>
    </source>
</evidence>
<keyword evidence="4" id="KW-1185">Reference proteome</keyword>
<dbReference type="InterPro" id="IPR032466">
    <property type="entry name" value="Metal_Hydrolase"/>
</dbReference>
<dbReference type="PANTHER" id="PTHR21240:SF19">
    <property type="entry name" value="CATALYTIC_ HYDROLASE"/>
    <property type="match status" value="1"/>
</dbReference>
<reference evidence="3 4" key="1">
    <citation type="submission" date="2019-08" db="EMBL/GenBank/DDBJ databases">
        <authorList>
            <person name="Wang G."/>
            <person name="Xu Z."/>
        </authorList>
    </citation>
    <scope>NUCLEOTIDE SEQUENCE [LARGE SCALE GENOMIC DNA]</scope>
    <source>
        <strain evidence="3 4">ZX</strain>
    </source>
</reference>
<evidence type="ECO:0000313" key="3">
    <source>
        <dbReference type="EMBL" id="TZG27487.1"/>
    </source>
</evidence>
<dbReference type="PANTHER" id="PTHR21240">
    <property type="entry name" value="2-AMINO-3-CARBOXYLMUCONATE-6-SEMIALDEHYDE DECARBOXYLASE"/>
    <property type="match status" value="1"/>
</dbReference>
<feature type="domain" description="Amidohydrolase-related" evidence="2">
    <location>
        <begin position="91"/>
        <end position="286"/>
    </location>
</feature>
<gene>
    <name evidence="3" type="ORF">FYJ91_07805</name>
</gene>
<keyword evidence="3" id="KW-0378">Hydrolase</keyword>
<evidence type="ECO:0000313" key="4">
    <source>
        <dbReference type="Proteomes" id="UP000322077"/>
    </source>
</evidence>
<dbReference type="GO" id="GO:0016831">
    <property type="term" value="F:carboxy-lyase activity"/>
    <property type="evidence" value="ECO:0007669"/>
    <property type="project" value="InterPro"/>
</dbReference>
<protein>
    <submittedName>
        <fullName evidence="3">Amidohydrolase family protein</fullName>
    </submittedName>
</protein>
<dbReference type="Proteomes" id="UP000322077">
    <property type="component" value="Unassembled WGS sequence"/>
</dbReference>
<dbReference type="InterPro" id="IPR006680">
    <property type="entry name" value="Amidohydro-rel"/>
</dbReference>
<keyword evidence="1" id="KW-0456">Lyase</keyword>
<dbReference type="GO" id="GO:0016787">
    <property type="term" value="F:hydrolase activity"/>
    <property type="evidence" value="ECO:0007669"/>
    <property type="project" value="UniProtKB-KW"/>
</dbReference>
<dbReference type="Gene3D" id="3.20.20.140">
    <property type="entry name" value="Metal-dependent hydrolases"/>
    <property type="match status" value="1"/>
</dbReference>
<dbReference type="AlphaFoldDB" id="A0A5D9C896"/>
<dbReference type="Pfam" id="PF04909">
    <property type="entry name" value="Amidohydro_2"/>
    <property type="match status" value="1"/>
</dbReference>
<dbReference type="SUPFAM" id="SSF51556">
    <property type="entry name" value="Metallo-dependent hydrolases"/>
    <property type="match status" value="1"/>
</dbReference>
<evidence type="ECO:0000256" key="1">
    <source>
        <dbReference type="ARBA" id="ARBA00023239"/>
    </source>
</evidence>
<accession>A0A5D9C896</accession>
<organism evidence="3 4">
    <name type="scientific">Sphingomonas montanisoli</name>
    <dbReference type="NCBI Taxonomy" id="2606412"/>
    <lineage>
        <taxon>Bacteria</taxon>
        <taxon>Pseudomonadati</taxon>
        <taxon>Pseudomonadota</taxon>
        <taxon>Alphaproteobacteria</taxon>
        <taxon>Sphingomonadales</taxon>
        <taxon>Sphingomonadaceae</taxon>
        <taxon>Sphingomonas</taxon>
    </lineage>
</organism>
<proteinExistence type="predicted"/>
<sequence>MGFPTDQKIIDLMLSLPSNNKGIYDGFKPLLRDKESLNAFEFPAQYMFKDVPDHDGVADRIGWLLDVMDRYNIERAFTGVTPADPDWQTIQAKHRDRFLFCAHVDPNGGMETYDLLREWHRDYRIDGVGVFPAGCVPQVPIDDRRMWPIYAFCCEKDLPIFINVGVPGPRVPLACQRVELIDEVCWFFPELKFVMRHGAEPWQDLAVKLMLKYPNLYYSTSAFAPKHYPKSIIDYANTRGADKIMYSGYSAGLKMERIFDELPRVPFKDAVWPKFLYENAAKLFKL</sequence>
<name>A0A5D9C896_9SPHN</name>